<comment type="caution">
    <text evidence="1">The sequence shown here is derived from an EMBL/GenBank/DDBJ whole genome shotgun (WGS) entry which is preliminary data.</text>
</comment>
<dbReference type="Proteomes" id="UP001055811">
    <property type="component" value="Linkage Group LG05"/>
</dbReference>
<reference evidence="1 2" key="2">
    <citation type="journal article" date="2022" name="Mol. Ecol. Resour.">
        <title>The genomes of chicory, endive, great burdock and yacon provide insights into Asteraceae paleo-polyploidization history and plant inulin production.</title>
        <authorList>
            <person name="Fan W."/>
            <person name="Wang S."/>
            <person name="Wang H."/>
            <person name="Wang A."/>
            <person name="Jiang F."/>
            <person name="Liu H."/>
            <person name="Zhao H."/>
            <person name="Xu D."/>
            <person name="Zhang Y."/>
        </authorList>
    </citation>
    <scope>NUCLEOTIDE SEQUENCE [LARGE SCALE GENOMIC DNA]</scope>
    <source>
        <strain evidence="2">cv. Punajuju</strain>
        <tissue evidence="1">Leaves</tissue>
    </source>
</reference>
<gene>
    <name evidence="1" type="ORF">L2E82_26852</name>
</gene>
<protein>
    <submittedName>
        <fullName evidence="1">Uncharacterized protein</fullName>
    </submittedName>
</protein>
<dbReference type="EMBL" id="CM042013">
    <property type="protein sequence ID" value="KAI3736865.1"/>
    <property type="molecule type" value="Genomic_DNA"/>
</dbReference>
<name>A0ACB9CRM1_CICIN</name>
<sequence length="241" mass="25180">MHAIMLFGDTRGWSAVDSITSEFGCTFVRYGVMHLLLQLTTMALFNKMGNILKQTVSKNGNYEMLATNPSIFQMIRSMSSSKLFVGGLSYATDEMSLRDAFSAYGDVQEARVIVDRETGRSRGFGFITFSDIQAAAAAIQALDQRELHGRVIKVNYAIDRPQAGGGGYRGGGYSANSYGSGGYGSFGSDSQSFGVAGGAGGGNGFTNGGYGGNSYSSGGFATKVVNNVGSVDGGRGDASIA</sequence>
<organism evidence="1 2">
    <name type="scientific">Cichorium intybus</name>
    <name type="common">Chicory</name>
    <dbReference type="NCBI Taxonomy" id="13427"/>
    <lineage>
        <taxon>Eukaryota</taxon>
        <taxon>Viridiplantae</taxon>
        <taxon>Streptophyta</taxon>
        <taxon>Embryophyta</taxon>
        <taxon>Tracheophyta</taxon>
        <taxon>Spermatophyta</taxon>
        <taxon>Magnoliopsida</taxon>
        <taxon>eudicotyledons</taxon>
        <taxon>Gunneridae</taxon>
        <taxon>Pentapetalae</taxon>
        <taxon>asterids</taxon>
        <taxon>campanulids</taxon>
        <taxon>Asterales</taxon>
        <taxon>Asteraceae</taxon>
        <taxon>Cichorioideae</taxon>
        <taxon>Cichorieae</taxon>
        <taxon>Cichoriinae</taxon>
        <taxon>Cichorium</taxon>
    </lineage>
</organism>
<keyword evidence="2" id="KW-1185">Reference proteome</keyword>
<accession>A0ACB9CRM1</accession>
<proteinExistence type="predicted"/>
<reference evidence="2" key="1">
    <citation type="journal article" date="2022" name="Mol. Ecol. Resour.">
        <title>The genomes of chicory, endive, great burdock and yacon provide insights into Asteraceae palaeo-polyploidization history and plant inulin production.</title>
        <authorList>
            <person name="Fan W."/>
            <person name="Wang S."/>
            <person name="Wang H."/>
            <person name="Wang A."/>
            <person name="Jiang F."/>
            <person name="Liu H."/>
            <person name="Zhao H."/>
            <person name="Xu D."/>
            <person name="Zhang Y."/>
        </authorList>
    </citation>
    <scope>NUCLEOTIDE SEQUENCE [LARGE SCALE GENOMIC DNA]</scope>
    <source>
        <strain evidence="2">cv. Punajuju</strain>
    </source>
</reference>
<evidence type="ECO:0000313" key="1">
    <source>
        <dbReference type="EMBL" id="KAI3736865.1"/>
    </source>
</evidence>
<evidence type="ECO:0000313" key="2">
    <source>
        <dbReference type="Proteomes" id="UP001055811"/>
    </source>
</evidence>